<name>S4RAV6_PETMA</name>
<accession>S4RAV6</accession>
<dbReference type="PANTHER" id="PTHR18034:SF4">
    <property type="entry name" value="NUCLEOLAR MIF4G DOMAIN-CONTAINING PROTEIN 1"/>
    <property type="match status" value="1"/>
</dbReference>
<comment type="subcellular location">
    <subcellularLocation>
        <location evidence="1">Nucleus</location>
    </subcellularLocation>
</comment>
<sequence length="291" mass="32928">AGGDSDRVLRVSLEQLLSADRVGRWWIVGSSWSGAAPASTGAAAFSAQAGEERPELPVGGEMSAKMMELARKQRMNTDIRRGIFCVLMTSEDYVDYVDAFEKLVRMGLKEKQEREIVHVLMDCCLQEKSFNPYYAYLGQKLCQFDRRFKMTFQFSMWDRFKTLGNLNATATTNLVNVLSHLLIHKGLSVTVFKKNKALEFSEMDKLSVKFLRQVLQKLLLEASEEHLPDIFSKAAGNPKLALLREGLKIFMRHFMLRGAASGDADEAELLRQRIEVAEKALEQERNPAVNL</sequence>
<dbReference type="InterPro" id="IPR003891">
    <property type="entry name" value="Initiation_fac_eIF4g_MI"/>
</dbReference>
<reference evidence="4" key="1">
    <citation type="submission" date="2025-08" db="UniProtKB">
        <authorList>
            <consortium name="Ensembl"/>
        </authorList>
    </citation>
    <scope>IDENTIFICATION</scope>
</reference>
<organism evidence="4">
    <name type="scientific">Petromyzon marinus</name>
    <name type="common">Sea lamprey</name>
    <dbReference type="NCBI Taxonomy" id="7757"/>
    <lineage>
        <taxon>Eukaryota</taxon>
        <taxon>Metazoa</taxon>
        <taxon>Chordata</taxon>
        <taxon>Craniata</taxon>
        <taxon>Vertebrata</taxon>
        <taxon>Cyclostomata</taxon>
        <taxon>Hyperoartia</taxon>
        <taxon>Petromyzontiformes</taxon>
        <taxon>Petromyzontidae</taxon>
        <taxon>Petromyzon</taxon>
    </lineage>
</organism>
<dbReference type="GeneTree" id="ENSGT00940000153458"/>
<evidence type="ECO:0000256" key="2">
    <source>
        <dbReference type="ARBA" id="ARBA00023242"/>
    </source>
</evidence>
<dbReference type="SMART" id="SM00544">
    <property type="entry name" value="MA3"/>
    <property type="match status" value="1"/>
</dbReference>
<reference evidence="4" key="2">
    <citation type="submission" date="2025-09" db="UniProtKB">
        <authorList>
            <consortium name="Ensembl"/>
        </authorList>
    </citation>
    <scope>IDENTIFICATION</scope>
</reference>
<dbReference type="GO" id="GO:0042274">
    <property type="term" value="P:ribosomal small subunit biogenesis"/>
    <property type="evidence" value="ECO:0007669"/>
    <property type="project" value="TreeGrafter"/>
</dbReference>
<keyword evidence="2" id="KW-0539">Nucleus</keyword>
<dbReference type="GO" id="GO:0003723">
    <property type="term" value="F:RNA binding"/>
    <property type="evidence" value="ECO:0007669"/>
    <property type="project" value="TreeGrafter"/>
</dbReference>
<evidence type="ECO:0000256" key="1">
    <source>
        <dbReference type="ARBA" id="ARBA00004123"/>
    </source>
</evidence>
<dbReference type="GO" id="GO:0005730">
    <property type="term" value="C:nucleolus"/>
    <property type="evidence" value="ECO:0007669"/>
    <property type="project" value="TreeGrafter"/>
</dbReference>
<dbReference type="InterPro" id="IPR050781">
    <property type="entry name" value="CWC22_splicing_factor"/>
</dbReference>
<dbReference type="Ensembl" id="ENSPMAT00000002348.1">
    <property type="protein sequence ID" value="ENSPMAP00000002337.1"/>
    <property type="gene ID" value="ENSPMAG00000002136.1"/>
</dbReference>
<evidence type="ECO:0000259" key="3">
    <source>
        <dbReference type="PROSITE" id="PS51366"/>
    </source>
</evidence>
<evidence type="ECO:0000313" key="4">
    <source>
        <dbReference type="Ensembl" id="ENSPMAP00000002337.1"/>
    </source>
</evidence>
<dbReference type="STRING" id="7757.ENSPMAP00000002337"/>
<proteinExistence type="predicted"/>
<dbReference type="AlphaFoldDB" id="S4RAV6"/>
<dbReference type="PROSITE" id="PS51366">
    <property type="entry name" value="MI"/>
    <property type="match status" value="1"/>
</dbReference>
<dbReference type="Pfam" id="PF02847">
    <property type="entry name" value="MA3"/>
    <property type="match status" value="1"/>
</dbReference>
<dbReference type="HOGENOM" id="CLU_092674_0_0_1"/>
<dbReference type="OMA" id="WSGRHES"/>
<dbReference type="PANTHER" id="PTHR18034">
    <property type="entry name" value="CELL CYCLE CONTROL PROTEIN CWF22-RELATED"/>
    <property type="match status" value="1"/>
</dbReference>
<feature type="domain" description="MI" evidence="3">
    <location>
        <begin position="78"/>
        <end position="197"/>
    </location>
</feature>
<protein>
    <recommendedName>
        <fullName evidence="3">MI domain-containing protein</fullName>
    </recommendedName>
</protein>